<dbReference type="GO" id="GO:0006412">
    <property type="term" value="P:translation"/>
    <property type="evidence" value="ECO:0007669"/>
    <property type="project" value="UniProtKB-UniRule"/>
</dbReference>
<dbReference type="Proteomes" id="UP000270927">
    <property type="component" value="Unassembled WGS sequence"/>
</dbReference>
<keyword evidence="6" id="KW-0812">Transmembrane</keyword>
<comment type="similarity">
    <text evidence="1 5">Belongs to the bacterial ribosomal protein bL32 family.</text>
</comment>
<dbReference type="InterPro" id="IPR002677">
    <property type="entry name" value="Ribosomal_bL32"/>
</dbReference>
<dbReference type="GO" id="GO:0003735">
    <property type="term" value="F:structural constituent of ribosome"/>
    <property type="evidence" value="ECO:0007669"/>
    <property type="project" value="InterPro"/>
</dbReference>
<dbReference type="PANTHER" id="PTHR35534">
    <property type="entry name" value="50S RIBOSOMAL PROTEIN L32"/>
    <property type="match status" value="1"/>
</dbReference>
<evidence type="ECO:0000256" key="5">
    <source>
        <dbReference type="HAMAP-Rule" id="MF_00340"/>
    </source>
</evidence>
<keyword evidence="8" id="KW-1185">Reference proteome</keyword>
<keyword evidence="3 5" id="KW-0687">Ribonucleoprotein</keyword>
<name>A0A3N2QCY6_9BACT</name>
<gene>
    <name evidence="5 7" type="primary">rpmF</name>
    <name evidence="7" type="ORF">EDM02_01165</name>
</gene>
<evidence type="ECO:0000313" key="8">
    <source>
        <dbReference type="Proteomes" id="UP000270927"/>
    </source>
</evidence>
<accession>A0A3N2QCY6</accession>
<dbReference type="NCBIfam" id="TIGR01031">
    <property type="entry name" value="rpmF_bact"/>
    <property type="match status" value="1"/>
</dbReference>
<evidence type="ECO:0000256" key="6">
    <source>
        <dbReference type="SAM" id="Phobius"/>
    </source>
</evidence>
<dbReference type="SUPFAM" id="SSF57829">
    <property type="entry name" value="Zn-binding ribosomal proteins"/>
    <property type="match status" value="1"/>
</dbReference>
<sequence>MPHPKKRSSSSRRDKRRTHVKLAMPALVICPVTGVLHTPHRAFWHENKMYYKGRVVMSREISS</sequence>
<keyword evidence="2 5" id="KW-0689">Ribosomal protein</keyword>
<dbReference type="Pfam" id="PF01783">
    <property type="entry name" value="Ribosomal_L32p"/>
    <property type="match status" value="1"/>
</dbReference>
<dbReference type="InterPro" id="IPR044957">
    <property type="entry name" value="Ribosomal_bL32_bact"/>
</dbReference>
<evidence type="ECO:0000256" key="1">
    <source>
        <dbReference type="ARBA" id="ARBA00008560"/>
    </source>
</evidence>
<comment type="caution">
    <text evidence="7">The sequence shown here is derived from an EMBL/GenBank/DDBJ whole genome shotgun (WGS) entry which is preliminary data.</text>
</comment>
<evidence type="ECO:0000256" key="4">
    <source>
        <dbReference type="ARBA" id="ARBA00035178"/>
    </source>
</evidence>
<dbReference type="PANTHER" id="PTHR35534:SF1">
    <property type="entry name" value="LARGE RIBOSOMAL SUBUNIT PROTEIN BL32"/>
    <property type="match status" value="1"/>
</dbReference>
<keyword evidence="6" id="KW-1133">Transmembrane helix</keyword>
<keyword evidence="6" id="KW-0472">Membrane</keyword>
<proteinExistence type="inferred from homology"/>
<dbReference type="OrthoDB" id="9812874at2"/>
<evidence type="ECO:0000313" key="7">
    <source>
        <dbReference type="EMBL" id="ROT47637.1"/>
    </source>
</evidence>
<dbReference type="AlphaFoldDB" id="A0A3N2QCY6"/>
<organism evidence="7 8">
    <name type="scientific">Candidatus Cardinium hertigii</name>
    <dbReference type="NCBI Taxonomy" id="247481"/>
    <lineage>
        <taxon>Bacteria</taxon>
        <taxon>Pseudomonadati</taxon>
        <taxon>Bacteroidota</taxon>
        <taxon>Cytophagia</taxon>
        <taxon>Cytophagales</taxon>
        <taxon>Amoebophilaceae</taxon>
        <taxon>Candidatus Cardinium</taxon>
    </lineage>
</organism>
<reference evidence="7 8" key="1">
    <citation type="submission" date="2018-09" db="EMBL/GenBank/DDBJ databases">
        <title>Comparative Genomics of Wolbachia-Cardinium Dual Endosymbiosis in a Plant-Parasitic Nematode.</title>
        <authorList>
            <person name="Brown A.M.V."/>
            <person name="Wasala S.K."/>
            <person name="Howe D.K."/>
            <person name="Peetz A.B."/>
            <person name="Zasada I.A."/>
            <person name="Denver D.R."/>
        </authorList>
    </citation>
    <scope>NUCLEOTIDE SEQUENCE [LARGE SCALE GENOMIC DNA]</scope>
    <source>
        <strain evidence="7 8">Pp_1</strain>
    </source>
</reference>
<dbReference type="RefSeq" id="WP_123662401.1">
    <property type="nucleotide sequence ID" value="NZ_RARA01000018.1"/>
</dbReference>
<dbReference type="EMBL" id="RARA01000018">
    <property type="protein sequence ID" value="ROT47637.1"/>
    <property type="molecule type" value="Genomic_DNA"/>
</dbReference>
<feature type="transmembrane region" description="Helical" evidence="6">
    <location>
        <begin position="20"/>
        <end position="39"/>
    </location>
</feature>
<protein>
    <recommendedName>
        <fullName evidence="4 5">Large ribosomal subunit protein bL32</fullName>
    </recommendedName>
</protein>
<dbReference type="InterPro" id="IPR011332">
    <property type="entry name" value="Ribosomal_zn-bd"/>
</dbReference>
<evidence type="ECO:0000256" key="2">
    <source>
        <dbReference type="ARBA" id="ARBA00022980"/>
    </source>
</evidence>
<evidence type="ECO:0000256" key="3">
    <source>
        <dbReference type="ARBA" id="ARBA00023274"/>
    </source>
</evidence>
<dbReference type="HAMAP" id="MF_00340">
    <property type="entry name" value="Ribosomal_bL32"/>
    <property type="match status" value="1"/>
</dbReference>
<dbReference type="GO" id="GO:0015934">
    <property type="term" value="C:large ribosomal subunit"/>
    <property type="evidence" value="ECO:0007669"/>
    <property type="project" value="InterPro"/>
</dbReference>